<dbReference type="SMART" id="SM00388">
    <property type="entry name" value="HisKA"/>
    <property type="match status" value="1"/>
</dbReference>
<name>A0A3G3JX49_9BACL</name>
<keyword evidence="9 17" id="KW-0418">Kinase</keyword>
<feature type="domain" description="HAMP" evidence="16">
    <location>
        <begin position="196"/>
        <end position="248"/>
    </location>
</feature>
<gene>
    <name evidence="17" type="ORF">EAV92_07550</name>
</gene>
<dbReference type="AlphaFoldDB" id="A0A3G3JX49"/>
<dbReference type="SMART" id="SM00304">
    <property type="entry name" value="HAMP"/>
    <property type="match status" value="1"/>
</dbReference>
<dbReference type="InterPro" id="IPR003594">
    <property type="entry name" value="HATPase_dom"/>
</dbReference>
<dbReference type="GO" id="GO:0005524">
    <property type="term" value="F:ATP binding"/>
    <property type="evidence" value="ECO:0007669"/>
    <property type="project" value="UniProtKB-KW"/>
</dbReference>
<organism evidence="17 18">
    <name type="scientific">Cohnella candidum</name>
    <dbReference type="NCBI Taxonomy" id="2674991"/>
    <lineage>
        <taxon>Bacteria</taxon>
        <taxon>Bacillati</taxon>
        <taxon>Bacillota</taxon>
        <taxon>Bacilli</taxon>
        <taxon>Bacillales</taxon>
        <taxon>Paenibacillaceae</taxon>
        <taxon>Cohnella</taxon>
    </lineage>
</organism>
<evidence type="ECO:0000256" key="7">
    <source>
        <dbReference type="ARBA" id="ARBA00022692"/>
    </source>
</evidence>
<dbReference type="EMBL" id="CP033433">
    <property type="protein sequence ID" value="AYQ72437.1"/>
    <property type="molecule type" value="Genomic_DNA"/>
</dbReference>
<evidence type="ECO:0000256" key="5">
    <source>
        <dbReference type="ARBA" id="ARBA00022553"/>
    </source>
</evidence>
<comment type="catalytic activity">
    <reaction evidence="1">
        <text>ATP + protein L-histidine = ADP + protein N-phospho-L-histidine.</text>
        <dbReference type="EC" id="2.7.13.3"/>
    </reaction>
</comment>
<evidence type="ECO:0000256" key="6">
    <source>
        <dbReference type="ARBA" id="ARBA00022679"/>
    </source>
</evidence>
<keyword evidence="6" id="KW-0808">Transferase</keyword>
<dbReference type="Pfam" id="PF00512">
    <property type="entry name" value="HisKA"/>
    <property type="match status" value="1"/>
</dbReference>
<dbReference type="InterPro" id="IPR004358">
    <property type="entry name" value="Sig_transdc_His_kin-like_C"/>
</dbReference>
<dbReference type="RefSeq" id="WP_123040497.1">
    <property type="nucleotide sequence ID" value="NZ_CP033433.1"/>
</dbReference>
<comment type="subcellular location">
    <subcellularLocation>
        <location evidence="2">Cell membrane</location>
        <topology evidence="2">Multi-pass membrane protein</topology>
    </subcellularLocation>
</comment>
<keyword evidence="12" id="KW-0902">Two-component regulatory system</keyword>
<dbReference type="PANTHER" id="PTHR45528:SF1">
    <property type="entry name" value="SENSOR HISTIDINE KINASE CPXA"/>
    <property type="match status" value="1"/>
</dbReference>
<dbReference type="Proteomes" id="UP000269097">
    <property type="component" value="Chromosome"/>
</dbReference>
<feature type="transmembrane region" description="Helical" evidence="14">
    <location>
        <begin position="171"/>
        <end position="193"/>
    </location>
</feature>
<dbReference type="InterPro" id="IPR003661">
    <property type="entry name" value="HisK_dim/P_dom"/>
</dbReference>
<evidence type="ECO:0000256" key="11">
    <source>
        <dbReference type="ARBA" id="ARBA00022989"/>
    </source>
</evidence>
<dbReference type="FunFam" id="3.30.565.10:FF:000006">
    <property type="entry name" value="Sensor histidine kinase WalK"/>
    <property type="match status" value="1"/>
</dbReference>
<sequence length="488" mass="55430">MSIRLKLLISYAAMLIVPLILMVVTALLFVFVYRGDIQNIKSFYETQVEGFDDGDYHHIIKHLISQNSTLLTDPSYLADFNEEMKQKSGYVVVRLNDSMLFVPELIRVNGSLLASLPQYNSVGFRGELPTQSYGNELFQVNQFDFLTQTGGKGSLYLVIKVDPLVYFARKYFPSLFAVLVVILVLTHSFLTYVMSKSIIRPLRQLRSATQQIKNGNLNFQVKVSGKDEIGQLGNDFEEMRSQLQKSILLQLQYEENRKELISNISHDLKTPLTSIQGYVDGILEGVADSPEKTEKYMKTIAAKAEEMDRLINELFLFSKLDLKRIPFIFEVVPVQMFMTDWTEELQFELEKMDIHLGTTWQLDHDATVLMDREKFKRVLSNVIQNSLKYMDKEEKRISIRATSTDWEFHIEIEDNGSGIAASSLPHIFDRFYRAEQSRNSSTGGSGLGLAIAKQIMESHGGTIAAESKEGVGTIILLTLPLQAKEVSV</sequence>
<keyword evidence="8" id="KW-0547">Nucleotide-binding</keyword>
<dbReference type="InterPro" id="IPR005467">
    <property type="entry name" value="His_kinase_dom"/>
</dbReference>
<dbReference type="Gene3D" id="3.30.565.10">
    <property type="entry name" value="Histidine kinase-like ATPase, C-terminal domain"/>
    <property type="match status" value="1"/>
</dbReference>
<dbReference type="Gene3D" id="1.10.287.130">
    <property type="match status" value="1"/>
</dbReference>
<reference evidence="17 18" key="1">
    <citation type="submission" date="2018-10" db="EMBL/GenBank/DDBJ databases">
        <title>Genome Sequence of Cohnella sp.</title>
        <authorList>
            <person name="Srinivasan S."/>
            <person name="Kim M.K."/>
        </authorList>
    </citation>
    <scope>NUCLEOTIDE SEQUENCE [LARGE SCALE GENOMIC DNA]</scope>
    <source>
        <strain evidence="17 18">18JY8-7</strain>
    </source>
</reference>
<dbReference type="GO" id="GO:0000155">
    <property type="term" value="F:phosphorelay sensor kinase activity"/>
    <property type="evidence" value="ECO:0007669"/>
    <property type="project" value="InterPro"/>
</dbReference>
<feature type="domain" description="Histidine kinase" evidence="15">
    <location>
        <begin position="263"/>
        <end position="483"/>
    </location>
</feature>
<dbReference type="Pfam" id="PF00672">
    <property type="entry name" value="HAMP"/>
    <property type="match status" value="1"/>
</dbReference>
<dbReference type="CDD" id="cd00075">
    <property type="entry name" value="HATPase"/>
    <property type="match status" value="1"/>
</dbReference>
<evidence type="ECO:0000256" key="14">
    <source>
        <dbReference type="SAM" id="Phobius"/>
    </source>
</evidence>
<dbReference type="InterPro" id="IPR003660">
    <property type="entry name" value="HAMP_dom"/>
</dbReference>
<dbReference type="CDD" id="cd00082">
    <property type="entry name" value="HisKA"/>
    <property type="match status" value="1"/>
</dbReference>
<dbReference type="SUPFAM" id="SSF158472">
    <property type="entry name" value="HAMP domain-like"/>
    <property type="match status" value="1"/>
</dbReference>
<dbReference type="PANTHER" id="PTHR45528">
    <property type="entry name" value="SENSOR HISTIDINE KINASE CPXA"/>
    <property type="match status" value="1"/>
</dbReference>
<evidence type="ECO:0000256" key="8">
    <source>
        <dbReference type="ARBA" id="ARBA00022741"/>
    </source>
</evidence>
<evidence type="ECO:0000256" key="1">
    <source>
        <dbReference type="ARBA" id="ARBA00000085"/>
    </source>
</evidence>
<keyword evidence="7 14" id="KW-0812">Transmembrane</keyword>
<dbReference type="InterPro" id="IPR036890">
    <property type="entry name" value="HATPase_C_sf"/>
</dbReference>
<evidence type="ECO:0000313" key="17">
    <source>
        <dbReference type="EMBL" id="AYQ72437.1"/>
    </source>
</evidence>
<protein>
    <recommendedName>
        <fullName evidence="3">histidine kinase</fullName>
        <ecNumber evidence="3">2.7.13.3</ecNumber>
    </recommendedName>
</protein>
<accession>A0A3G3JX49</accession>
<evidence type="ECO:0000256" key="9">
    <source>
        <dbReference type="ARBA" id="ARBA00022777"/>
    </source>
</evidence>
<dbReference type="PRINTS" id="PR00344">
    <property type="entry name" value="BCTRLSENSOR"/>
</dbReference>
<keyword evidence="18" id="KW-1185">Reference proteome</keyword>
<keyword evidence="10" id="KW-0067">ATP-binding</keyword>
<dbReference type="SUPFAM" id="SSF55874">
    <property type="entry name" value="ATPase domain of HSP90 chaperone/DNA topoisomerase II/histidine kinase"/>
    <property type="match status" value="1"/>
</dbReference>
<evidence type="ECO:0000259" key="16">
    <source>
        <dbReference type="PROSITE" id="PS50885"/>
    </source>
</evidence>
<keyword evidence="5" id="KW-0597">Phosphoprotein</keyword>
<dbReference type="SUPFAM" id="SSF47384">
    <property type="entry name" value="Homodimeric domain of signal transducing histidine kinase"/>
    <property type="match status" value="1"/>
</dbReference>
<evidence type="ECO:0000256" key="3">
    <source>
        <dbReference type="ARBA" id="ARBA00012438"/>
    </source>
</evidence>
<evidence type="ECO:0000256" key="13">
    <source>
        <dbReference type="ARBA" id="ARBA00023136"/>
    </source>
</evidence>
<evidence type="ECO:0000256" key="10">
    <source>
        <dbReference type="ARBA" id="ARBA00022840"/>
    </source>
</evidence>
<dbReference type="Pfam" id="PF02518">
    <property type="entry name" value="HATPase_c"/>
    <property type="match status" value="1"/>
</dbReference>
<dbReference type="CDD" id="cd06225">
    <property type="entry name" value="HAMP"/>
    <property type="match status" value="1"/>
</dbReference>
<dbReference type="PROSITE" id="PS50885">
    <property type="entry name" value="HAMP"/>
    <property type="match status" value="1"/>
</dbReference>
<feature type="transmembrane region" description="Helical" evidence="14">
    <location>
        <begin position="7"/>
        <end position="33"/>
    </location>
</feature>
<keyword evidence="4" id="KW-1003">Cell membrane</keyword>
<evidence type="ECO:0000256" key="4">
    <source>
        <dbReference type="ARBA" id="ARBA00022475"/>
    </source>
</evidence>
<keyword evidence="13 14" id="KW-0472">Membrane</keyword>
<dbReference type="Gene3D" id="6.10.340.10">
    <property type="match status" value="1"/>
</dbReference>
<dbReference type="InterPro" id="IPR036097">
    <property type="entry name" value="HisK_dim/P_sf"/>
</dbReference>
<evidence type="ECO:0000256" key="2">
    <source>
        <dbReference type="ARBA" id="ARBA00004651"/>
    </source>
</evidence>
<dbReference type="KEGG" id="coh:EAV92_07550"/>
<dbReference type="SMART" id="SM00387">
    <property type="entry name" value="HATPase_c"/>
    <property type="match status" value="1"/>
</dbReference>
<dbReference type="EC" id="2.7.13.3" evidence="3"/>
<dbReference type="FunFam" id="1.10.287.130:FF:000001">
    <property type="entry name" value="Two-component sensor histidine kinase"/>
    <property type="match status" value="1"/>
</dbReference>
<evidence type="ECO:0000259" key="15">
    <source>
        <dbReference type="PROSITE" id="PS50109"/>
    </source>
</evidence>
<proteinExistence type="predicted"/>
<evidence type="ECO:0000313" key="18">
    <source>
        <dbReference type="Proteomes" id="UP000269097"/>
    </source>
</evidence>
<keyword evidence="11 14" id="KW-1133">Transmembrane helix</keyword>
<dbReference type="PROSITE" id="PS50109">
    <property type="entry name" value="HIS_KIN"/>
    <property type="match status" value="1"/>
</dbReference>
<dbReference type="InterPro" id="IPR050398">
    <property type="entry name" value="HssS/ArlS-like"/>
</dbReference>
<dbReference type="GO" id="GO:0005886">
    <property type="term" value="C:plasma membrane"/>
    <property type="evidence" value="ECO:0007669"/>
    <property type="project" value="UniProtKB-SubCell"/>
</dbReference>
<evidence type="ECO:0000256" key="12">
    <source>
        <dbReference type="ARBA" id="ARBA00023012"/>
    </source>
</evidence>